<dbReference type="Gene3D" id="3.90.226.10">
    <property type="entry name" value="2-enoyl-CoA Hydratase, Chain A, domain 1"/>
    <property type="match status" value="1"/>
</dbReference>
<dbReference type="NCBIfam" id="NF004840">
    <property type="entry name" value="PRK06190.1"/>
    <property type="match status" value="1"/>
</dbReference>
<protein>
    <submittedName>
        <fullName evidence="2">Unannotated protein</fullName>
    </submittedName>
</protein>
<organism evidence="2">
    <name type="scientific">freshwater metagenome</name>
    <dbReference type="NCBI Taxonomy" id="449393"/>
    <lineage>
        <taxon>unclassified sequences</taxon>
        <taxon>metagenomes</taxon>
        <taxon>ecological metagenomes</taxon>
    </lineage>
</organism>
<gene>
    <name evidence="2" type="ORF">UFOPK1358_01378</name>
</gene>
<accession>A0A6J6C7R4</accession>
<reference evidence="2" key="1">
    <citation type="submission" date="2020-05" db="EMBL/GenBank/DDBJ databases">
        <authorList>
            <person name="Chiriac C."/>
            <person name="Salcher M."/>
            <person name="Ghai R."/>
            <person name="Kavagutti S V."/>
        </authorList>
    </citation>
    <scope>NUCLEOTIDE SEQUENCE</scope>
</reference>
<dbReference type="EMBL" id="CAEZSF010000147">
    <property type="protein sequence ID" value="CAB4547115.1"/>
    <property type="molecule type" value="Genomic_DNA"/>
</dbReference>
<proteinExistence type="inferred from homology"/>
<dbReference type="InterPro" id="IPR001753">
    <property type="entry name" value="Enoyl-CoA_hydra/iso"/>
</dbReference>
<dbReference type="Pfam" id="PF00378">
    <property type="entry name" value="ECH_1"/>
    <property type="match status" value="1"/>
</dbReference>
<dbReference type="PANTHER" id="PTHR43802:SF1">
    <property type="entry name" value="IP11341P-RELATED"/>
    <property type="match status" value="1"/>
</dbReference>
<evidence type="ECO:0000256" key="1">
    <source>
        <dbReference type="ARBA" id="ARBA00005254"/>
    </source>
</evidence>
<dbReference type="PANTHER" id="PTHR43802">
    <property type="entry name" value="ENOYL-COA HYDRATASE"/>
    <property type="match status" value="1"/>
</dbReference>
<dbReference type="SUPFAM" id="SSF52096">
    <property type="entry name" value="ClpP/crotonase"/>
    <property type="match status" value="1"/>
</dbReference>
<dbReference type="InterPro" id="IPR029045">
    <property type="entry name" value="ClpP/crotonase-like_dom_sf"/>
</dbReference>
<sequence>MDSQRENSGLVAVDIADSVAIIRLSRPEVRNALSAELMLDIYKAVSDCEADDAVQVMILTGSDPAFCAGLDLKDLASGKLQKAFDQISEAPGRAEIAVDSGLPSPFPPHRKLMIGAINGVAVTGGLELALACDFLVASDRAGFADTHARVGIMPAWGLTVMLPQAIGVRRAREMSVTGNYVDAATALDWGLVNHVVPHEELLLFCMKLAADVCSNDAAGVKRLLQTYAEGSLVTVAQAWGVEADAGREWYKAGGGDLEEVERRRQGIIERGRSQTD</sequence>
<comment type="similarity">
    <text evidence="1">Belongs to the enoyl-CoA hydratase/isomerase family.</text>
</comment>
<dbReference type="CDD" id="cd06558">
    <property type="entry name" value="crotonase-like"/>
    <property type="match status" value="1"/>
</dbReference>
<dbReference type="AlphaFoldDB" id="A0A6J6C7R4"/>
<evidence type="ECO:0000313" key="2">
    <source>
        <dbReference type="EMBL" id="CAB4547115.1"/>
    </source>
</evidence>
<name>A0A6J6C7R4_9ZZZZ</name>